<evidence type="ECO:0000256" key="2">
    <source>
        <dbReference type="ARBA" id="ARBA00014754"/>
    </source>
</evidence>
<evidence type="ECO:0000256" key="1">
    <source>
        <dbReference type="ARBA" id="ARBA00010474"/>
    </source>
</evidence>
<dbReference type="SMART" id="SM00858">
    <property type="entry name" value="SAF"/>
    <property type="match status" value="1"/>
</dbReference>
<gene>
    <name evidence="5" type="ORF">DES54_11029</name>
</gene>
<dbReference type="CDD" id="cd11614">
    <property type="entry name" value="SAF_CpaB_FlgA_like"/>
    <property type="match status" value="1"/>
</dbReference>
<reference evidence="5 6" key="1">
    <citation type="submission" date="2018-06" db="EMBL/GenBank/DDBJ databases">
        <title>Genomic Encyclopedia of Type Strains, Phase IV (KMG-IV): sequencing the most valuable type-strain genomes for metagenomic binning, comparative biology and taxonomic classification.</title>
        <authorList>
            <person name="Goeker M."/>
        </authorList>
    </citation>
    <scope>NUCLEOTIDE SEQUENCE [LARGE SCALE GENOMIC DNA]</scope>
    <source>
        <strain evidence="5 6">DSM 30166</strain>
    </source>
</reference>
<comment type="caution">
    <text evidence="5">The sequence shown here is derived from an EMBL/GenBank/DDBJ whole genome shotgun (WGS) entry which is preliminary data.</text>
</comment>
<evidence type="ECO:0000256" key="3">
    <source>
        <dbReference type="ARBA" id="ARBA00025643"/>
    </source>
</evidence>
<name>A0A366I5G7_9GAMM</name>
<evidence type="ECO:0000313" key="6">
    <source>
        <dbReference type="Proteomes" id="UP000253046"/>
    </source>
</evidence>
<dbReference type="InterPro" id="IPR013974">
    <property type="entry name" value="SAF"/>
</dbReference>
<keyword evidence="6" id="KW-1185">Reference proteome</keyword>
<dbReference type="AlphaFoldDB" id="A0A366I5G7"/>
<dbReference type="InterPro" id="IPR031571">
    <property type="entry name" value="RcpC_dom"/>
</dbReference>
<accession>A0A366I5G7</accession>
<dbReference type="InterPro" id="IPR017592">
    <property type="entry name" value="Pilus_assmbl_Flp-typ_CpaB"/>
</dbReference>
<dbReference type="Pfam" id="PF16976">
    <property type="entry name" value="RcpC"/>
    <property type="match status" value="1"/>
</dbReference>
<dbReference type="RefSeq" id="WP_113865778.1">
    <property type="nucleotide sequence ID" value="NZ_AGJP01000001.1"/>
</dbReference>
<comment type="function">
    <text evidence="3">Involved in the assembly process of the P-ring formation. It may associate with FlgF on the rod constituting a structure essential for the P-ring assembly or may act as a modulator protein for the P-ring assembly.</text>
</comment>
<evidence type="ECO:0000259" key="4">
    <source>
        <dbReference type="SMART" id="SM00858"/>
    </source>
</evidence>
<evidence type="ECO:0000313" key="5">
    <source>
        <dbReference type="EMBL" id="RBP63731.1"/>
    </source>
</evidence>
<organism evidence="5 6">
    <name type="scientific">Brenneria salicis ATCC 15712 = DSM 30166</name>
    <dbReference type="NCBI Taxonomy" id="714314"/>
    <lineage>
        <taxon>Bacteria</taxon>
        <taxon>Pseudomonadati</taxon>
        <taxon>Pseudomonadota</taxon>
        <taxon>Gammaproteobacteria</taxon>
        <taxon>Enterobacterales</taxon>
        <taxon>Pectobacteriaceae</taxon>
        <taxon>Brenneria</taxon>
    </lineage>
</organism>
<dbReference type="NCBIfam" id="TIGR03177">
    <property type="entry name" value="pilus_cpaB"/>
    <property type="match status" value="1"/>
</dbReference>
<dbReference type="OrthoDB" id="2037472at2"/>
<dbReference type="Proteomes" id="UP000253046">
    <property type="component" value="Unassembled WGS sequence"/>
</dbReference>
<protein>
    <recommendedName>
        <fullName evidence="2">Flagella basal body P-ring formation protein FlgA</fullName>
    </recommendedName>
</protein>
<sequence length="308" mass="33291">MSSLLKFALILLAAAVLTVIVRMLFVSGSDENISRDDNIRVRVAAATLPAGLLMREGDLSWKTYAKSQLPKGALVEGSDDAILYGALVRRQVAAGTPITAEDIIRPNAPGFLAAVLKPGSRAVSVPIDDVSGNAGLIQPGDFVDIILTQRLHQAENSLNAKNRLVVSETVVERVRVIAVGSEFQRRIDENSKPNRARTVTIEVAQRVAEAVTVAAQLGSLSMALRSFAVEDRNMLTDNDPLVKTASVVAWSSDLSKENQPVWGNDISRALSGEQDASAEKQPPSLTSHRVIILRGSQRQEQEFTTYAR</sequence>
<dbReference type="Pfam" id="PF13144">
    <property type="entry name" value="ChapFlgA"/>
    <property type="match status" value="1"/>
</dbReference>
<dbReference type="EMBL" id="QNRY01000010">
    <property type="protein sequence ID" value="RBP63731.1"/>
    <property type="molecule type" value="Genomic_DNA"/>
</dbReference>
<comment type="similarity">
    <text evidence="1">Belongs to the FlgA family.</text>
</comment>
<proteinExistence type="inferred from homology"/>
<feature type="domain" description="SAF" evidence="4">
    <location>
        <begin position="39"/>
        <end position="104"/>
    </location>
</feature>
<dbReference type="InterPro" id="IPR017585">
    <property type="entry name" value="SAF_FlgA"/>
</dbReference>